<dbReference type="STRING" id="858640.A3K86_04205"/>
<dbReference type="Proteomes" id="UP000078503">
    <property type="component" value="Unassembled WGS sequence"/>
</dbReference>
<keyword evidence="2" id="KW-1185">Reference proteome</keyword>
<comment type="caution">
    <text evidence="1">The sequence shown here is derived from an EMBL/GenBank/DDBJ whole genome shotgun (WGS) entry which is preliminary data.</text>
</comment>
<sequence>MTLVLCLLLSGCDNSSHAQFADYHQRLATVLDVESIPYSDPELPRLPAKRDLALPVDDIRIGLLDAYELRQCGLFQRIAERNSSLGKVQDKTRSLRYEILLLSGLMHCINTLPNESDVKNELVPILATKQAQLPRTIWNMLFTGKEWRQQLTLYPQTFPHQEFGGFHANIAAIEDLVTISDLASTQKIIDDQLADQLLSHQQNIYRSRYFGQLFYSIANATQWLNITTQLLSQHEDKILCGKNRNQQTAEYLRNVFYRLYSPILQPYMAELDSQYQQIQPPLNRLISNLPYGDAQGAEALRSYKHHYIDGDLHRAFRDAILEHTLFWQRTFKRCQFKVGI</sequence>
<reference evidence="1 2" key="1">
    <citation type="submission" date="2016-03" db="EMBL/GenBank/DDBJ databases">
        <title>Photobacterium proteolyticum sp. nov. a protease producing bacterium isolated from ocean sediments of Laizhou Bay.</title>
        <authorList>
            <person name="Li Y."/>
        </authorList>
    </citation>
    <scope>NUCLEOTIDE SEQUENCE [LARGE SCALE GENOMIC DNA]</scope>
    <source>
        <strain evidence="1 2">R-40508</strain>
    </source>
</reference>
<protein>
    <recommendedName>
        <fullName evidence="3">DUF3080 domain-containing protein</fullName>
    </recommendedName>
</protein>
<evidence type="ECO:0008006" key="3">
    <source>
        <dbReference type="Google" id="ProtNLM"/>
    </source>
</evidence>
<evidence type="ECO:0000313" key="2">
    <source>
        <dbReference type="Proteomes" id="UP000078503"/>
    </source>
</evidence>
<dbReference type="AlphaFoldDB" id="A0A178KQF9"/>
<gene>
    <name evidence="1" type="ORF">A3K86_04205</name>
</gene>
<evidence type="ECO:0000313" key="1">
    <source>
        <dbReference type="EMBL" id="OAN18792.1"/>
    </source>
</evidence>
<organism evidence="1 2">
    <name type="scientific">Photobacterium jeanii</name>
    <dbReference type="NCBI Taxonomy" id="858640"/>
    <lineage>
        <taxon>Bacteria</taxon>
        <taxon>Pseudomonadati</taxon>
        <taxon>Pseudomonadota</taxon>
        <taxon>Gammaproteobacteria</taxon>
        <taxon>Vibrionales</taxon>
        <taxon>Vibrionaceae</taxon>
        <taxon>Photobacterium</taxon>
    </lineage>
</organism>
<dbReference type="EMBL" id="LVHF01000012">
    <property type="protein sequence ID" value="OAN18792.1"/>
    <property type="molecule type" value="Genomic_DNA"/>
</dbReference>
<dbReference type="InterPro" id="IPR021431">
    <property type="entry name" value="DUF3080"/>
</dbReference>
<accession>A0A178KQF9</accession>
<proteinExistence type="predicted"/>
<name>A0A178KQF9_9GAMM</name>
<dbReference type="Pfam" id="PF11279">
    <property type="entry name" value="DUF3080"/>
    <property type="match status" value="1"/>
</dbReference>